<evidence type="ECO:0000313" key="1">
    <source>
        <dbReference type="EMBL" id="MBM6818015.1"/>
    </source>
</evidence>
<protein>
    <recommendedName>
        <fullName evidence="3">Type 4 fimbrial biogenesis protein PilX N-terminal domain-containing protein</fullName>
    </recommendedName>
</protein>
<accession>A0ABS2FBV3</accession>
<sequence length="623" mass="68465">MKKKGSSLMITMVLLLSLIIIGLAVSSAVINTLKYNKKHSEYIDLELAAKSGLNIFREELLSSINDSNGVSDLPVSFPKMKSSIDDFEGISIYKEIIRNEIEENNKLVRYDYTIISTAIDEESGAKKEQKQVISVNINSDSGVIEDVEISPEGVLNIKGNIEWQNNTYEFLKYTSYGGKLTNSSKGQLGDYLMNNNINRSEQAGNIDFSIVNDIDNKIDIGNFENIQKTTKSFSGLKEVTLQYLIDNNGNSINEDIILRGDLDLSQNYIQQYNLNLNGGTLVVEGDFVASGSLNVNLINSSNLVIYGDLKISQNGDIRINNSSFIDIKKDLIVNNGSLYSEVKEDSVLNIGEAIKSKSNGINLVLEDSKLDVNSYIESNGLNIKMNNSKLITRTGGIKGTPIKIEMNNSNLDIYSNIEAQSQGVDININNSKLIIRNDGISSPTNPLNLYGSNNKILVNGDLIGNGINITMDKGSKLVAGRLVSESNYVNLKLYNSQCLFNDGINANSSELFNDNSDVIFLGDSNIKSFNNYNVNGIVIFGGTYDGHTVTINLDNSMVFILSAINSDINGMYLENLLTVNNVNRGSIYILGNLKAHTINVTGNKDNIKATDEVISRAENLLSR</sequence>
<comment type="caution">
    <text evidence="1">The sequence shown here is derived from an EMBL/GenBank/DDBJ whole genome shotgun (WGS) entry which is preliminary data.</text>
</comment>
<dbReference type="EMBL" id="JACJLL010000005">
    <property type="protein sequence ID" value="MBM6818015.1"/>
    <property type="molecule type" value="Genomic_DNA"/>
</dbReference>
<evidence type="ECO:0008006" key="3">
    <source>
        <dbReference type="Google" id="ProtNLM"/>
    </source>
</evidence>
<gene>
    <name evidence="1" type="ORF">H6A19_01465</name>
</gene>
<name>A0ABS2FBV3_9CLOT</name>
<proteinExistence type="predicted"/>
<organism evidence="1 2">
    <name type="scientific">Clostridium saudiense</name>
    <dbReference type="NCBI Taxonomy" id="1414720"/>
    <lineage>
        <taxon>Bacteria</taxon>
        <taxon>Bacillati</taxon>
        <taxon>Bacillota</taxon>
        <taxon>Clostridia</taxon>
        <taxon>Eubacteriales</taxon>
        <taxon>Clostridiaceae</taxon>
        <taxon>Clostridium</taxon>
    </lineage>
</organism>
<keyword evidence="2" id="KW-1185">Reference proteome</keyword>
<evidence type="ECO:0000313" key="2">
    <source>
        <dbReference type="Proteomes" id="UP000767334"/>
    </source>
</evidence>
<dbReference type="Proteomes" id="UP000767334">
    <property type="component" value="Unassembled WGS sequence"/>
</dbReference>
<reference evidence="1 2" key="1">
    <citation type="journal article" date="2021" name="Sci. Rep.">
        <title>The distribution of antibiotic resistance genes in chicken gut microbiota commensals.</title>
        <authorList>
            <person name="Juricova H."/>
            <person name="Matiasovicova J."/>
            <person name="Kubasova T."/>
            <person name="Cejkova D."/>
            <person name="Rychlik I."/>
        </authorList>
    </citation>
    <scope>NUCLEOTIDE SEQUENCE [LARGE SCALE GENOMIC DNA]</scope>
    <source>
        <strain evidence="1 2">An435</strain>
    </source>
</reference>
<dbReference type="RefSeq" id="WP_204571749.1">
    <property type="nucleotide sequence ID" value="NZ_JACJLL010000005.1"/>
</dbReference>